<evidence type="ECO:0000313" key="3">
    <source>
        <dbReference type="EMBL" id="EIE23435.1"/>
    </source>
</evidence>
<keyword evidence="1" id="KW-1133">Transmembrane helix</keyword>
<gene>
    <name evidence="3" type="ORF">COCSUDRAFT_47292</name>
</gene>
<feature type="signal peptide" evidence="2">
    <location>
        <begin position="1"/>
        <end position="18"/>
    </location>
</feature>
<accession>I0YYG6</accession>
<dbReference type="GeneID" id="17041427"/>
<evidence type="ECO:0000256" key="1">
    <source>
        <dbReference type="SAM" id="Phobius"/>
    </source>
</evidence>
<dbReference type="RefSeq" id="XP_005647979.1">
    <property type="nucleotide sequence ID" value="XM_005647922.1"/>
</dbReference>
<keyword evidence="1" id="KW-0472">Membrane</keyword>
<keyword evidence="1" id="KW-0812">Transmembrane</keyword>
<feature type="transmembrane region" description="Helical" evidence="1">
    <location>
        <begin position="269"/>
        <end position="289"/>
    </location>
</feature>
<feature type="chain" id="PRO_5003636596" evidence="2">
    <location>
        <begin position="19"/>
        <end position="378"/>
    </location>
</feature>
<dbReference type="OrthoDB" id="10376707at2759"/>
<proteinExistence type="predicted"/>
<dbReference type="KEGG" id="csl:COCSUDRAFT_47292"/>
<name>I0YYG6_COCSC</name>
<comment type="caution">
    <text evidence="3">The sequence shown here is derived from an EMBL/GenBank/DDBJ whole genome shotgun (WGS) entry which is preliminary data.</text>
</comment>
<reference evidence="3 4" key="1">
    <citation type="journal article" date="2012" name="Genome Biol.">
        <title>The genome of the polar eukaryotic microalga coccomyxa subellipsoidea reveals traits of cold adaptation.</title>
        <authorList>
            <person name="Blanc G."/>
            <person name="Agarkova I."/>
            <person name="Grimwood J."/>
            <person name="Kuo A."/>
            <person name="Brueggeman A."/>
            <person name="Dunigan D."/>
            <person name="Gurnon J."/>
            <person name="Ladunga I."/>
            <person name="Lindquist E."/>
            <person name="Lucas S."/>
            <person name="Pangilinan J."/>
            <person name="Proschold T."/>
            <person name="Salamov A."/>
            <person name="Schmutz J."/>
            <person name="Weeks D."/>
            <person name="Yamada T."/>
            <person name="Claverie J.M."/>
            <person name="Grigoriev I."/>
            <person name="Van Etten J."/>
            <person name="Lomsadze A."/>
            <person name="Borodovsky M."/>
        </authorList>
    </citation>
    <scope>NUCLEOTIDE SEQUENCE [LARGE SCALE GENOMIC DNA]</scope>
    <source>
        <strain evidence="3 4">C-169</strain>
    </source>
</reference>
<organism evidence="3 4">
    <name type="scientific">Coccomyxa subellipsoidea (strain C-169)</name>
    <name type="common">Green microalga</name>
    <dbReference type="NCBI Taxonomy" id="574566"/>
    <lineage>
        <taxon>Eukaryota</taxon>
        <taxon>Viridiplantae</taxon>
        <taxon>Chlorophyta</taxon>
        <taxon>core chlorophytes</taxon>
        <taxon>Trebouxiophyceae</taxon>
        <taxon>Trebouxiophyceae incertae sedis</taxon>
        <taxon>Coccomyxaceae</taxon>
        <taxon>Coccomyxa</taxon>
        <taxon>Coccomyxa subellipsoidea</taxon>
    </lineage>
</organism>
<dbReference type="Proteomes" id="UP000007264">
    <property type="component" value="Unassembled WGS sequence"/>
</dbReference>
<evidence type="ECO:0000313" key="4">
    <source>
        <dbReference type="Proteomes" id="UP000007264"/>
    </source>
</evidence>
<protein>
    <submittedName>
        <fullName evidence="3">Uncharacterized protein</fullName>
    </submittedName>
</protein>
<dbReference type="AlphaFoldDB" id="I0YYG6"/>
<evidence type="ECO:0000256" key="2">
    <source>
        <dbReference type="SAM" id="SignalP"/>
    </source>
</evidence>
<sequence>MQPLLLLLVLAAAGSCHAGFISIRSQGLPQGGTLYVLGGQADSQPVMTGMLSRIQLAPINVQVQAGSATQAFSSVFTDRRSSLFDSALSTWMDQQLAALDSLQSMVDTSPTTRMPCPRAAATAAAAQANMPDVLAYMASSRFGPAMLSTIAQQSMAGAEEGAEEDLTFYDSTDLDDADMAAAELEGFDAGGMGEYTAAVIANGYASEQPDTLESVDGFVTDDRGFYSSMLAEDDAMVGEYPASLAPGQIINKDDGPTWFFVLDDGTVNWGFLLFLLLAAAVLGLWFHICRSAARLFRARRLQTTESAQFLSSAKAPLLADWRAAVAPLAPEKPVAQAAAPELFSHVEVASEQAPRGTFFAPKGNEYVTIAYVPLKGEQ</sequence>
<keyword evidence="2" id="KW-0732">Signal</keyword>
<dbReference type="EMBL" id="AGSI01000007">
    <property type="protein sequence ID" value="EIE23435.1"/>
    <property type="molecule type" value="Genomic_DNA"/>
</dbReference>
<keyword evidence="4" id="KW-1185">Reference proteome</keyword>